<organism evidence="2 3">
    <name type="scientific">Fusarium venenatum</name>
    <dbReference type="NCBI Taxonomy" id="56646"/>
    <lineage>
        <taxon>Eukaryota</taxon>
        <taxon>Fungi</taxon>
        <taxon>Dikarya</taxon>
        <taxon>Ascomycota</taxon>
        <taxon>Pezizomycotina</taxon>
        <taxon>Sordariomycetes</taxon>
        <taxon>Hypocreomycetidae</taxon>
        <taxon>Hypocreales</taxon>
        <taxon>Nectriaceae</taxon>
        <taxon>Fusarium</taxon>
    </lineage>
</organism>
<dbReference type="AlphaFoldDB" id="A0A2L2SN27"/>
<protein>
    <submittedName>
        <fullName evidence="2">Uncharacterized protein</fullName>
    </submittedName>
</protein>
<keyword evidence="1" id="KW-0812">Transmembrane</keyword>
<keyword evidence="1" id="KW-0472">Membrane</keyword>
<evidence type="ECO:0000256" key="1">
    <source>
        <dbReference type="SAM" id="Phobius"/>
    </source>
</evidence>
<evidence type="ECO:0000313" key="3">
    <source>
        <dbReference type="Proteomes" id="UP000245910"/>
    </source>
</evidence>
<feature type="transmembrane region" description="Helical" evidence="1">
    <location>
        <begin position="33"/>
        <end position="56"/>
    </location>
</feature>
<proteinExistence type="predicted"/>
<keyword evidence="3" id="KW-1185">Reference proteome</keyword>
<name>A0A2L2SN27_9HYPO</name>
<dbReference type="Proteomes" id="UP000245910">
    <property type="component" value="Chromosome IIII"/>
</dbReference>
<evidence type="ECO:0000313" key="2">
    <source>
        <dbReference type="EMBL" id="CEI38796.1"/>
    </source>
</evidence>
<reference evidence="2" key="1">
    <citation type="submission" date="2014-10" db="EMBL/GenBank/DDBJ databases">
        <authorList>
            <person name="Seo M.-J."/>
            <person name="Seok Y.J."/>
            <person name="Cha I.-T."/>
        </authorList>
    </citation>
    <scope>NUCLEOTIDE SEQUENCE</scope>
    <source>
        <strain evidence="2">A3/5</strain>
    </source>
</reference>
<accession>A0A2L2SN27</accession>
<keyword evidence="1" id="KW-1133">Transmembrane helix</keyword>
<sequence>MQDLTDSLWVGCYTIAHYACLITAQAPERIGQILGLTLTALVLLSLQFSSVVMGFVGSEQGHRQFWIVTSMQNMSSINGTKHADIYSELQQTDNLFGNPSAIISDPTMTARS</sequence>
<dbReference type="EMBL" id="LN649232">
    <property type="protein sequence ID" value="CEI38796.1"/>
    <property type="molecule type" value="Genomic_DNA"/>
</dbReference>